<dbReference type="Proteomes" id="UP001595973">
    <property type="component" value="Unassembled WGS sequence"/>
</dbReference>
<keyword evidence="1" id="KW-0812">Transmembrane</keyword>
<feature type="transmembrane region" description="Helical" evidence="1">
    <location>
        <begin position="20"/>
        <end position="43"/>
    </location>
</feature>
<comment type="caution">
    <text evidence="2">The sequence shown here is derived from an EMBL/GenBank/DDBJ whole genome shotgun (WGS) entry which is preliminary data.</text>
</comment>
<keyword evidence="3" id="KW-1185">Reference proteome</keyword>
<evidence type="ECO:0000313" key="3">
    <source>
        <dbReference type="Proteomes" id="UP001595973"/>
    </source>
</evidence>
<dbReference type="RefSeq" id="WP_380719025.1">
    <property type="nucleotide sequence ID" value="NZ_JBHSGI010000024.1"/>
</dbReference>
<proteinExistence type="predicted"/>
<accession>A0ABV9KJE4</accession>
<reference evidence="3" key="1">
    <citation type="journal article" date="2019" name="Int. J. Syst. Evol. Microbiol.">
        <title>The Global Catalogue of Microorganisms (GCM) 10K type strain sequencing project: providing services to taxonomists for standard genome sequencing and annotation.</title>
        <authorList>
            <consortium name="The Broad Institute Genomics Platform"/>
            <consortium name="The Broad Institute Genome Sequencing Center for Infectious Disease"/>
            <person name="Wu L."/>
            <person name="Ma J."/>
        </authorList>
    </citation>
    <scope>NUCLEOTIDE SEQUENCE [LARGE SCALE GENOMIC DNA]</scope>
    <source>
        <strain evidence="3">CGMCC 4.7283</strain>
    </source>
</reference>
<organism evidence="2 3">
    <name type="scientific">Seohaeicola nanhaiensis</name>
    <dbReference type="NCBI Taxonomy" id="1387282"/>
    <lineage>
        <taxon>Bacteria</taxon>
        <taxon>Pseudomonadati</taxon>
        <taxon>Pseudomonadota</taxon>
        <taxon>Alphaproteobacteria</taxon>
        <taxon>Rhodobacterales</taxon>
        <taxon>Roseobacteraceae</taxon>
        <taxon>Seohaeicola</taxon>
    </lineage>
</organism>
<evidence type="ECO:0000313" key="2">
    <source>
        <dbReference type="EMBL" id="MFC4670237.1"/>
    </source>
</evidence>
<sequence length="68" mass="6868">MEKYMSDQTHSTPAGGNTALAFILGGVVVALLAVGWIVFGGGLPSAEQPDIRIELPGGKAVEGTVTGN</sequence>
<keyword evidence="1" id="KW-0472">Membrane</keyword>
<gene>
    <name evidence="2" type="ORF">ACFO5X_16855</name>
</gene>
<dbReference type="EMBL" id="JBHSGI010000024">
    <property type="protein sequence ID" value="MFC4670237.1"/>
    <property type="molecule type" value="Genomic_DNA"/>
</dbReference>
<evidence type="ECO:0000256" key="1">
    <source>
        <dbReference type="SAM" id="Phobius"/>
    </source>
</evidence>
<protein>
    <submittedName>
        <fullName evidence="2">Uncharacterized protein</fullName>
    </submittedName>
</protein>
<name>A0ABV9KJE4_9RHOB</name>
<keyword evidence="1" id="KW-1133">Transmembrane helix</keyword>